<dbReference type="GO" id="GO:0016763">
    <property type="term" value="F:pentosyltransferase activity"/>
    <property type="evidence" value="ECO:0007669"/>
    <property type="project" value="TreeGrafter"/>
</dbReference>
<feature type="transmembrane region" description="Helical" evidence="8">
    <location>
        <begin position="273"/>
        <end position="296"/>
    </location>
</feature>
<evidence type="ECO:0000256" key="1">
    <source>
        <dbReference type="ARBA" id="ARBA00004651"/>
    </source>
</evidence>
<gene>
    <name evidence="9" type="ORF">A2W14_00095</name>
</gene>
<keyword evidence="2" id="KW-1003">Cell membrane</keyword>
<evidence type="ECO:0000313" key="10">
    <source>
        <dbReference type="Proteomes" id="UP000176665"/>
    </source>
</evidence>
<dbReference type="InterPro" id="IPR050297">
    <property type="entry name" value="LipidA_mod_glycosyltrf_83"/>
</dbReference>
<evidence type="ECO:0000256" key="3">
    <source>
        <dbReference type="ARBA" id="ARBA00022676"/>
    </source>
</evidence>
<feature type="transmembrane region" description="Helical" evidence="8">
    <location>
        <begin position="143"/>
        <end position="162"/>
    </location>
</feature>
<feature type="transmembrane region" description="Helical" evidence="8">
    <location>
        <begin position="98"/>
        <end position="131"/>
    </location>
</feature>
<accession>A0A1F5YT97</accession>
<keyword evidence="6 8" id="KW-1133">Transmembrane helix</keyword>
<keyword evidence="5 8" id="KW-0812">Transmembrane</keyword>
<comment type="caution">
    <text evidence="9">The sequence shown here is derived from an EMBL/GenBank/DDBJ whole genome shotgun (WGS) entry which is preliminary data.</text>
</comment>
<dbReference type="GO" id="GO:0009103">
    <property type="term" value="P:lipopolysaccharide biosynthetic process"/>
    <property type="evidence" value="ECO:0007669"/>
    <property type="project" value="UniProtKB-ARBA"/>
</dbReference>
<keyword evidence="3" id="KW-0328">Glycosyltransferase</keyword>
<evidence type="ECO:0000256" key="2">
    <source>
        <dbReference type="ARBA" id="ARBA00022475"/>
    </source>
</evidence>
<dbReference type="STRING" id="1798371.A2W14_00095"/>
<evidence type="ECO:0000256" key="4">
    <source>
        <dbReference type="ARBA" id="ARBA00022679"/>
    </source>
</evidence>
<feature type="non-terminal residue" evidence="9">
    <location>
        <position position="1"/>
    </location>
</feature>
<keyword evidence="7 8" id="KW-0472">Membrane</keyword>
<dbReference type="PANTHER" id="PTHR33908">
    <property type="entry name" value="MANNOSYLTRANSFERASE YKCB-RELATED"/>
    <property type="match status" value="1"/>
</dbReference>
<protein>
    <submittedName>
        <fullName evidence="9">Uncharacterized protein</fullName>
    </submittedName>
</protein>
<evidence type="ECO:0000256" key="7">
    <source>
        <dbReference type="ARBA" id="ARBA00023136"/>
    </source>
</evidence>
<evidence type="ECO:0000313" key="9">
    <source>
        <dbReference type="EMBL" id="OGG03335.1"/>
    </source>
</evidence>
<feature type="transmembrane region" description="Helical" evidence="8">
    <location>
        <begin position="308"/>
        <end position="327"/>
    </location>
</feature>
<dbReference type="EMBL" id="MFJA01000030">
    <property type="protein sequence ID" value="OGG03335.1"/>
    <property type="molecule type" value="Genomic_DNA"/>
</dbReference>
<proteinExistence type="predicted"/>
<keyword evidence="4" id="KW-0808">Transferase</keyword>
<feature type="transmembrane region" description="Helical" evidence="8">
    <location>
        <begin position="333"/>
        <end position="352"/>
    </location>
</feature>
<dbReference type="PANTHER" id="PTHR33908:SF11">
    <property type="entry name" value="MEMBRANE PROTEIN"/>
    <property type="match status" value="1"/>
</dbReference>
<organism evidence="9 10">
    <name type="scientific">Candidatus Gottesmanbacteria bacterium RBG_16_37_8</name>
    <dbReference type="NCBI Taxonomy" id="1798371"/>
    <lineage>
        <taxon>Bacteria</taxon>
        <taxon>Candidatus Gottesmaniibacteriota</taxon>
    </lineage>
</organism>
<dbReference type="GO" id="GO:0005886">
    <property type="term" value="C:plasma membrane"/>
    <property type="evidence" value="ECO:0007669"/>
    <property type="project" value="UniProtKB-SubCell"/>
</dbReference>
<comment type="subcellular location">
    <subcellularLocation>
        <location evidence="1">Cell membrane</location>
        <topology evidence="1">Multi-pass membrane protein</topology>
    </subcellularLocation>
</comment>
<dbReference type="AlphaFoldDB" id="A0A1F5YT97"/>
<evidence type="ECO:0000256" key="5">
    <source>
        <dbReference type="ARBA" id="ARBA00022692"/>
    </source>
</evidence>
<sequence>YGYPILIAPLYFIFGKDATTPWKIMQSVMDSTTGFLVYIIALKIFRKRNVAFAAFLIYLFNPYTASYSGVLLTEVASIFFSTLALFLLLLFLEKPSPLIMAATIFLFSFLTQIRPGFFYSAIIAGVFLTAYMNNKLKLIREKLLIYLIGLTALCLPFIYNIAGNLVYYKQFSIMTVDNFFIQQLYLSLYVDRWPVHPTQNSNYPWQVGQIYGEFSFVPKNALERKAMVEKYKKLAMEEIKNNPGNYLVRSLRKMWYIWDKRALFYYAEPENKLMTAVLFWTNRIILFFSFIGLVLFGVKNRINKTPSVFSIIIFLFALYLTLVHILSVSEDRFSLPAYPFVFMYLAYFFWIIGQKFADLKKK</sequence>
<reference evidence="9 10" key="1">
    <citation type="journal article" date="2016" name="Nat. Commun.">
        <title>Thousands of microbial genomes shed light on interconnected biogeochemical processes in an aquifer system.</title>
        <authorList>
            <person name="Anantharaman K."/>
            <person name="Brown C.T."/>
            <person name="Hug L.A."/>
            <person name="Sharon I."/>
            <person name="Castelle C.J."/>
            <person name="Probst A.J."/>
            <person name="Thomas B.C."/>
            <person name="Singh A."/>
            <person name="Wilkins M.J."/>
            <person name="Karaoz U."/>
            <person name="Brodie E.L."/>
            <person name="Williams K.H."/>
            <person name="Hubbard S.S."/>
            <person name="Banfield J.F."/>
        </authorList>
    </citation>
    <scope>NUCLEOTIDE SEQUENCE [LARGE SCALE GENOMIC DNA]</scope>
</reference>
<evidence type="ECO:0000256" key="6">
    <source>
        <dbReference type="ARBA" id="ARBA00022989"/>
    </source>
</evidence>
<name>A0A1F5YT97_9BACT</name>
<evidence type="ECO:0000256" key="8">
    <source>
        <dbReference type="SAM" id="Phobius"/>
    </source>
</evidence>
<dbReference type="Proteomes" id="UP000176665">
    <property type="component" value="Unassembled WGS sequence"/>
</dbReference>
<feature type="transmembrane region" description="Helical" evidence="8">
    <location>
        <begin position="71"/>
        <end position="92"/>
    </location>
</feature>